<gene>
    <name evidence="2" type="ORF">M0R45_014774</name>
</gene>
<feature type="compositionally biased region" description="Polar residues" evidence="1">
    <location>
        <begin position="138"/>
        <end position="148"/>
    </location>
</feature>
<dbReference type="EMBL" id="JBEDUW010000003">
    <property type="protein sequence ID" value="KAK9938012.1"/>
    <property type="molecule type" value="Genomic_DNA"/>
</dbReference>
<accession>A0AAW1XQW1</accession>
<evidence type="ECO:0000313" key="2">
    <source>
        <dbReference type="EMBL" id="KAK9938012.1"/>
    </source>
</evidence>
<feature type="region of interest" description="Disordered" evidence="1">
    <location>
        <begin position="86"/>
        <end position="168"/>
    </location>
</feature>
<name>A0AAW1XQW1_RUBAR</name>
<protein>
    <submittedName>
        <fullName evidence="2">Uncharacterized protein</fullName>
    </submittedName>
</protein>
<evidence type="ECO:0000313" key="3">
    <source>
        <dbReference type="Proteomes" id="UP001457282"/>
    </source>
</evidence>
<organism evidence="2 3">
    <name type="scientific">Rubus argutus</name>
    <name type="common">Southern blackberry</name>
    <dbReference type="NCBI Taxonomy" id="59490"/>
    <lineage>
        <taxon>Eukaryota</taxon>
        <taxon>Viridiplantae</taxon>
        <taxon>Streptophyta</taxon>
        <taxon>Embryophyta</taxon>
        <taxon>Tracheophyta</taxon>
        <taxon>Spermatophyta</taxon>
        <taxon>Magnoliopsida</taxon>
        <taxon>eudicotyledons</taxon>
        <taxon>Gunneridae</taxon>
        <taxon>Pentapetalae</taxon>
        <taxon>rosids</taxon>
        <taxon>fabids</taxon>
        <taxon>Rosales</taxon>
        <taxon>Rosaceae</taxon>
        <taxon>Rosoideae</taxon>
        <taxon>Rosoideae incertae sedis</taxon>
        <taxon>Rubus</taxon>
    </lineage>
</organism>
<comment type="caution">
    <text evidence="2">The sequence shown here is derived from an EMBL/GenBank/DDBJ whole genome shotgun (WGS) entry which is preliminary data.</text>
</comment>
<proteinExistence type="predicted"/>
<evidence type="ECO:0000256" key="1">
    <source>
        <dbReference type="SAM" id="MobiDB-lite"/>
    </source>
</evidence>
<reference evidence="2 3" key="1">
    <citation type="journal article" date="2023" name="G3 (Bethesda)">
        <title>A chromosome-length genome assembly and annotation of blackberry (Rubus argutus, cv. 'Hillquist').</title>
        <authorList>
            <person name="Bruna T."/>
            <person name="Aryal R."/>
            <person name="Dudchenko O."/>
            <person name="Sargent D.J."/>
            <person name="Mead D."/>
            <person name="Buti M."/>
            <person name="Cavallini A."/>
            <person name="Hytonen T."/>
            <person name="Andres J."/>
            <person name="Pham M."/>
            <person name="Weisz D."/>
            <person name="Mascagni F."/>
            <person name="Usai G."/>
            <person name="Natali L."/>
            <person name="Bassil N."/>
            <person name="Fernandez G.E."/>
            <person name="Lomsadze A."/>
            <person name="Armour M."/>
            <person name="Olukolu B."/>
            <person name="Poorten T."/>
            <person name="Britton C."/>
            <person name="Davik J."/>
            <person name="Ashrafi H."/>
            <person name="Aiden E.L."/>
            <person name="Borodovsky M."/>
            <person name="Worthington M."/>
        </authorList>
    </citation>
    <scope>NUCLEOTIDE SEQUENCE [LARGE SCALE GENOMIC DNA]</scope>
    <source>
        <strain evidence="2">PI 553951</strain>
    </source>
</reference>
<feature type="compositionally biased region" description="Acidic residues" evidence="1">
    <location>
        <begin position="121"/>
        <end position="132"/>
    </location>
</feature>
<keyword evidence="3" id="KW-1185">Reference proteome</keyword>
<dbReference type="Proteomes" id="UP001457282">
    <property type="component" value="Unassembled WGS sequence"/>
</dbReference>
<dbReference type="AlphaFoldDB" id="A0AAW1XQW1"/>
<sequence>MGGFRLGPNGPRPLDLVDYNLRVQHLATLRLRNRIRNVGQERLFYTPHMQRMLLRHQIMRAQDIANRERRLEGSDQYYQQLVDDVAANGGNQWPPPGMEVPNNQAQSDEHGANLNFNDPPPDLEEEDPDYDPTEPSFDASTQGSSNLPSVPPVIEVDSDEDSVHSVIDITSDTSVIDLSDDDED</sequence>